<evidence type="ECO:0000259" key="5">
    <source>
        <dbReference type="Pfam" id="PF17210"/>
    </source>
</evidence>
<dbReference type="Gene3D" id="2.60.40.10">
    <property type="entry name" value="Immunoglobulins"/>
    <property type="match status" value="4"/>
</dbReference>
<feature type="domain" description="SD-repeat containing protein B" evidence="5">
    <location>
        <begin position="557"/>
        <end position="608"/>
    </location>
</feature>
<dbReference type="InterPro" id="IPR033764">
    <property type="entry name" value="Sdr_B"/>
</dbReference>
<dbReference type="SUPFAM" id="SSF117074">
    <property type="entry name" value="Hypothetical protein PA1324"/>
    <property type="match status" value="4"/>
</dbReference>
<evidence type="ECO:0000256" key="4">
    <source>
        <dbReference type="SAM" id="MobiDB-lite"/>
    </source>
</evidence>
<evidence type="ECO:0000313" key="7">
    <source>
        <dbReference type="Proteomes" id="UP000230914"/>
    </source>
</evidence>
<evidence type="ECO:0000313" key="6">
    <source>
        <dbReference type="EMBL" id="PIE31293.1"/>
    </source>
</evidence>
<dbReference type="PANTHER" id="PTHR23303:SF15">
    <property type="entry name" value="COLOSSIN-A"/>
    <property type="match status" value="1"/>
</dbReference>
<comment type="caution">
    <text evidence="6">The sequence shown here is derived from an EMBL/GenBank/DDBJ whole genome shotgun (WGS) entry which is preliminary data.</text>
</comment>
<name>A0A2G6K6K2_9ACTN</name>
<dbReference type="Proteomes" id="UP000230914">
    <property type="component" value="Unassembled WGS sequence"/>
</dbReference>
<feature type="non-terminal residue" evidence="6">
    <location>
        <position position="609"/>
    </location>
</feature>
<evidence type="ECO:0000256" key="1">
    <source>
        <dbReference type="ARBA" id="ARBA00004613"/>
    </source>
</evidence>
<feature type="compositionally biased region" description="Polar residues" evidence="4">
    <location>
        <begin position="169"/>
        <end position="184"/>
    </location>
</feature>
<keyword evidence="3" id="KW-0732">Signal</keyword>
<proteinExistence type="predicted"/>
<evidence type="ECO:0000256" key="2">
    <source>
        <dbReference type="ARBA" id="ARBA00022525"/>
    </source>
</evidence>
<evidence type="ECO:0000256" key="3">
    <source>
        <dbReference type="ARBA" id="ARBA00022729"/>
    </source>
</evidence>
<organism evidence="6 7">
    <name type="scientific">Ilumatobacter coccineus</name>
    <dbReference type="NCBI Taxonomy" id="467094"/>
    <lineage>
        <taxon>Bacteria</taxon>
        <taxon>Bacillati</taxon>
        <taxon>Actinomycetota</taxon>
        <taxon>Acidimicrobiia</taxon>
        <taxon>Acidimicrobiales</taxon>
        <taxon>Ilumatobacteraceae</taxon>
        <taxon>Ilumatobacter</taxon>
    </lineage>
</organism>
<dbReference type="GO" id="GO:0005975">
    <property type="term" value="P:carbohydrate metabolic process"/>
    <property type="evidence" value="ECO:0007669"/>
    <property type="project" value="UniProtKB-ARBA"/>
</dbReference>
<accession>A0A2G6K6K2</accession>
<dbReference type="PANTHER" id="PTHR23303">
    <property type="entry name" value="CARBOXYPEPTIDASE REGULATORY REGION-CONTAINING"/>
    <property type="match status" value="1"/>
</dbReference>
<reference evidence="6 7" key="1">
    <citation type="submission" date="2017-10" db="EMBL/GenBank/DDBJ databases">
        <title>Novel microbial diversity and functional potential in the marine mammal oral microbiome.</title>
        <authorList>
            <person name="Dudek N.K."/>
            <person name="Sun C.L."/>
            <person name="Burstein D."/>
            <person name="Kantor R.S."/>
            <person name="Aliaga Goltsman D.S."/>
            <person name="Bik E.M."/>
            <person name="Thomas B.C."/>
            <person name="Banfield J.F."/>
            <person name="Relman D.A."/>
        </authorList>
    </citation>
    <scope>NUCLEOTIDE SEQUENCE [LARGE SCALE GENOMIC DNA]</scope>
    <source>
        <strain evidence="6">DOLJORAL78_61_10</strain>
    </source>
</reference>
<dbReference type="InterPro" id="IPR013783">
    <property type="entry name" value="Ig-like_fold"/>
</dbReference>
<feature type="non-terminal residue" evidence="6">
    <location>
        <position position="1"/>
    </location>
</feature>
<dbReference type="AlphaFoldDB" id="A0A2G6K6K2"/>
<gene>
    <name evidence="6" type="ORF">CSA55_06040</name>
</gene>
<dbReference type="Pfam" id="PF17210">
    <property type="entry name" value="SdrD_B"/>
    <property type="match status" value="4"/>
</dbReference>
<dbReference type="EMBL" id="PDSL01000093">
    <property type="protein sequence ID" value="PIE31293.1"/>
    <property type="molecule type" value="Genomic_DNA"/>
</dbReference>
<keyword evidence="2" id="KW-0964">Secreted</keyword>
<sequence>DATVANVDATQAGSTLSNSVTLSYTNKDGDTVSQTDTDDFTVVEPQITTSKSVVDLGGDGPGDTQADELYDVMQYTVTLENTGGATAYEVTAQDIASPGMQNVTLVGVTHSNGTDLLGTSEMNSGTLDNEWLFSGDASTPWELAAGESITIVYTAQVAAAWFDPVSTTPNHPNTVDADWSSQEGTGDPNDRVYNDATDGAGNPIYDVDGTQDTATASYTITPGTGSIGDTVWFDANDNGFQEGSEVGLAGVEVLLEVDFDGDGSVDYQTTTTTDANGNYLFDELQAASYTITVNPATLPAGTTPSYDLDGITNNPDGSAVYTLTAGEHTDRVDFGYTGAGSIGDTIWSDLNGDGVQDAGESGLAGVAVTITGDLDGDGDASDTLTVTTDTDGNYLFDHLLAGDYTITVDPNTLPAGVVQTADPDGGNDNTASLTLGAGEDNLDQDFGYLQTTAIGDTVWFDSNANGILDGGELGLSGVTVTLNGPGGVTETTTTDADGRYLFTGLAAGDYTITLTNLPDGVEATADPDGGADNTSSLTLSGGEVNLDQDFGYTGAGSIGDTIWSDLNGDGVQDAGESGLAGVAVTITGDLDGDGDASDTLTVTTDTDGN</sequence>
<dbReference type="GO" id="GO:0005576">
    <property type="term" value="C:extracellular region"/>
    <property type="evidence" value="ECO:0007669"/>
    <property type="project" value="UniProtKB-SubCell"/>
</dbReference>
<protein>
    <recommendedName>
        <fullName evidence="5">SD-repeat containing protein B domain-containing protein</fullName>
    </recommendedName>
</protein>
<feature type="domain" description="SD-repeat containing protein B" evidence="5">
    <location>
        <begin position="453"/>
        <end position="536"/>
    </location>
</feature>
<feature type="domain" description="SD-repeat containing protein B" evidence="5">
    <location>
        <begin position="226"/>
        <end position="335"/>
    </location>
</feature>
<feature type="domain" description="SD-repeat containing protein B" evidence="5">
    <location>
        <begin position="341"/>
        <end position="447"/>
    </location>
</feature>
<dbReference type="InterPro" id="IPR051417">
    <property type="entry name" value="SDr/BOS_complex"/>
</dbReference>
<feature type="region of interest" description="Disordered" evidence="4">
    <location>
        <begin position="169"/>
        <end position="189"/>
    </location>
</feature>
<comment type="subcellular location">
    <subcellularLocation>
        <location evidence="1">Secreted</location>
    </subcellularLocation>
</comment>